<dbReference type="PANTHER" id="PTHR24299">
    <property type="entry name" value="CYTOCHROME P450 FAMILY 1"/>
    <property type="match status" value="1"/>
</dbReference>
<evidence type="ECO:0000256" key="2">
    <source>
        <dbReference type="ARBA" id="ARBA00023002"/>
    </source>
</evidence>
<evidence type="ECO:0000256" key="3">
    <source>
        <dbReference type="SAM" id="MobiDB-lite"/>
    </source>
</evidence>
<name>A0ABD1W248_9LAMI</name>
<accession>A0ABD1W248</accession>
<dbReference type="GO" id="GO:0016020">
    <property type="term" value="C:membrane"/>
    <property type="evidence" value="ECO:0007669"/>
    <property type="project" value="UniProtKB-SubCell"/>
</dbReference>
<dbReference type="GO" id="GO:0016491">
    <property type="term" value="F:oxidoreductase activity"/>
    <property type="evidence" value="ECO:0007669"/>
    <property type="project" value="UniProtKB-KW"/>
</dbReference>
<dbReference type="InterPro" id="IPR001128">
    <property type="entry name" value="Cyt_P450"/>
</dbReference>
<reference evidence="5" key="1">
    <citation type="submission" date="2024-07" db="EMBL/GenBank/DDBJ databases">
        <title>Two chromosome-level genome assemblies of Korean endemic species Abeliophyllum distichum and Forsythia ovata (Oleaceae).</title>
        <authorList>
            <person name="Jang H."/>
        </authorList>
    </citation>
    <scope>NUCLEOTIDE SEQUENCE [LARGE SCALE GENOMIC DNA]</scope>
</reference>
<keyword evidence="5" id="KW-1185">Reference proteome</keyword>
<dbReference type="Gene3D" id="1.10.630.10">
    <property type="entry name" value="Cytochrome P450"/>
    <property type="match status" value="1"/>
</dbReference>
<evidence type="ECO:0000313" key="4">
    <source>
        <dbReference type="EMBL" id="KAL2543622.1"/>
    </source>
</evidence>
<dbReference type="AlphaFoldDB" id="A0ABD1W248"/>
<dbReference type="PANTHER" id="PTHR24299:SF58">
    <property type="entry name" value="CYTOCHROME P450"/>
    <property type="match status" value="1"/>
</dbReference>
<protein>
    <submittedName>
        <fullName evidence="4">Geraniol 8-hydroxylase-like</fullName>
    </submittedName>
</protein>
<dbReference type="EMBL" id="JBFOLJ010000004">
    <property type="protein sequence ID" value="KAL2543622.1"/>
    <property type="molecule type" value="Genomic_DNA"/>
</dbReference>
<dbReference type="Proteomes" id="UP001604277">
    <property type="component" value="Unassembled WGS sequence"/>
</dbReference>
<feature type="region of interest" description="Disordered" evidence="3">
    <location>
        <begin position="135"/>
        <end position="156"/>
    </location>
</feature>
<dbReference type="Pfam" id="PF00067">
    <property type="entry name" value="p450"/>
    <property type="match status" value="1"/>
</dbReference>
<comment type="subcellular location">
    <subcellularLocation>
        <location evidence="1">Membrane</location>
        <topology evidence="1">Single-pass membrane protein</topology>
    </subcellularLocation>
</comment>
<sequence>MKTAKKLFKNKNLPPGPIGLPIIGNLLTIGDRPHDSLANLAKIYGPLMTVKLGSVNIVVASSTEMAKEILQKNDQNFLGRPIPDAVTAEKGYELSMAWLSGGLQWKKTSKNLPKSDFHYAKIGFIARFEASDDEKHGCKSRRSPGNSRSHSCREVGVRCTERVESADSKNNGACREA</sequence>
<gene>
    <name evidence="4" type="ORF">Fot_12855</name>
</gene>
<comment type="caution">
    <text evidence="4">The sequence shown here is derived from an EMBL/GenBank/DDBJ whole genome shotgun (WGS) entry which is preliminary data.</text>
</comment>
<evidence type="ECO:0000256" key="1">
    <source>
        <dbReference type="ARBA" id="ARBA00004167"/>
    </source>
</evidence>
<dbReference type="InterPro" id="IPR002401">
    <property type="entry name" value="Cyt_P450_E_grp-I"/>
</dbReference>
<evidence type="ECO:0000313" key="5">
    <source>
        <dbReference type="Proteomes" id="UP001604277"/>
    </source>
</evidence>
<dbReference type="SUPFAM" id="SSF48264">
    <property type="entry name" value="Cytochrome P450"/>
    <property type="match status" value="1"/>
</dbReference>
<organism evidence="4 5">
    <name type="scientific">Forsythia ovata</name>
    <dbReference type="NCBI Taxonomy" id="205694"/>
    <lineage>
        <taxon>Eukaryota</taxon>
        <taxon>Viridiplantae</taxon>
        <taxon>Streptophyta</taxon>
        <taxon>Embryophyta</taxon>
        <taxon>Tracheophyta</taxon>
        <taxon>Spermatophyta</taxon>
        <taxon>Magnoliopsida</taxon>
        <taxon>eudicotyledons</taxon>
        <taxon>Gunneridae</taxon>
        <taxon>Pentapetalae</taxon>
        <taxon>asterids</taxon>
        <taxon>lamiids</taxon>
        <taxon>Lamiales</taxon>
        <taxon>Oleaceae</taxon>
        <taxon>Forsythieae</taxon>
        <taxon>Forsythia</taxon>
    </lineage>
</organism>
<proteinExistence type="predicted"/>
<dbReference type="PRINTS" id="PR00463">
    <property type="entry name" value="EP450I"/>
</dbReference>
<dbReference type="InterPro" id="IPR036396">
    <property type="entry name" value="Cyt_P450_sf"/>
</dbReference>
<keyword evidence="2" id="KW-0560">Oxidoreductase</keyword>